<keyword evidence="1" id="KW-0812">Transmembrane</keyword>
<proteinExistence type="predicted"/>
<protein>
    <submittedName>
        <fullName evidence="2">Uncharacterized protein</fullName>
    </submittedName>
</protein>
<sequence>MKKTNFFVIFWLLLAIISFITFLVSFQSLWNTLAYLFFPATGTEYSMSTNEINRSLFTTVPMLLTVVATFTLSLRNGLKLYHSL</sequence>
<keyword evidence="3" id="KW-1185">Reference proteome</keyword>
<feature type="transmembrane region" description="Helical" evidence="1">
    <location>
        <begin position="7"/>
        <end position="30"/>
    </location>
</feature>
<dbReference type="Proteomes" id="UP001597427">
    <property type="component" value="Unassembled WGS sequence"/>
</dbReference>
<comment type="caution">
    <text evidence="2">The sequence shown here is derived from an EMBL/GenBank/DDBJ whole genome shotgun (WGS) entry which is preliminary data.</text>
</comment>
<evidence type="ECO:0000313" key="3">
    <source>
        <dbReference type="Proteomes" id="UP001597427"/>
    </source>
</evidence>
<keyword evidence="1" id="KW-1133">Transmembrane helix</keyword>
<gene>
    <name evidence="2" type="ORF">ACFSR0_01540</name>
</gene>
<dbReference type="EMBL" id="JBHUMO010000008">
    <property type="protein sequence ID" value="MFD2728119.1"/>
    <property type="molecule type" value="Genomic_DNA"/>
</dbReference>
<feature type="transmembrane region" description="Helical" evidence="1">
    <location>
        <begin position="55"/>
        <end position="74"/>
    </location>
</feature>
<keyword evidence="1" id="KW-0472">Membrane</keyword>
<organism evidence="2 3">
    <name type="scientific">Enterococcus camelliae</name>
    <dbReference type="NCBI Taxonomy" id="453959"/>
    <lineage>
        <taxon>Bacteria</taxon>
        <taxon>Bacillati</taxon>
        <taxon>Bacillota</taxon>
        <taxon>Bacilli</taxon>
        <taxon>Lactobacillales</taxon>
        <taxon>Enterococcaceae</taxon>
        <taxon>Enterococcus</taxon>
    </lineage>
</organism>
<dbReference type="RefSeq" id="WP_379979204.1">
    <property type="nucleotide sequence ID" value="NZ_JBHUMO010000008.1"/>
</dbReference>
<reference evidence="3" key="1">
    <citation type="journal article" date="2019" name="Int. J. Syst. Evol. Microbiol.">
        <title>The Global Catalogue of Microorganisms (GCM) 10K type strain sequencing project: providing services to taxonomists for standard genome sequencing and annotation.</title>
        <authorList>
            <consortium name="The Broad Institute Genomics Platform"/>
            <consortium name="The Broad Institute Genome Sequencing Center for Infectious Disease"/>
            <person name="Wu L."/>
            <person name="Ma J."/>
        </authorList>
    </citation>
    <scope>NUCLEOTIDE SEQUENCE [LARGE SCALE GENOMIC DNA]</scope>
    <source>
        <strain evidence="3">TISTR 932</strain>
    </source>
</reference>
<name>A0ABW5TG89_9ENTE</name>
<accession>A0ABW5TG89</accession>
<evidence type="ECO:0000256" key="1">
    <source>
        <dbReference type="SAM" id="Phobius"/>
    </source>
</evidence>
<evidence type="ECO:0000313" key="2">
    <source>
        <dbReference type="EMBL" id="MFD2728119.1"/>
    </source>
</evidence>